<dbReference type="PANTHER" id="PTHR35005">
    <property type="entry name" value="3-DEHYDRO-SCYLLO-INOSOSE HYDROLASE"/>
    <property type="match status" value="1"/>
</dbReference>
<dbReference type="GO" id="GO:0047789">
    <property type="term" value="F:creatininase activity"/>
    <property type="evidence" value="ECO:0007669"/>
    <property type="project" value="UniProtKB-EC"/>
</dbReference>
<keyword evidence="3 6" id="KW-0378">Hydrolase</keyword>
<dbReference type="STRING" id="92947.BVG79_00078"/>
<evidence type="ECO:0000256" key="1">
    <source>
        <dbReference type="ARBA" id="ARBA00001947"/>
    </source>
</evidence>
<dbReference type="Pfam" id="PF02633">
    <property type="entry name" value="Creatininase"/>
    <property type="match status" value="1"/>
</dbReference>
<accession>A0A1W6NW16</accession>
<dbReference type="OrthoDB" id="9801445at2"/>
<dbReference type="InterPro" id="IPR024087">
    <property type="entry name" value="Creatininase-like_sf"/>
</dbReference>
<comment type="similarity">
    <text evidence="5">Belongs to the creatininase superfamily.</text>
</comment>
<dbReference type="GO" id="GO:0009231">
    <property type="term" value="P:riboflavin biosynthetic process"/>
    <property type="evidence" value="ECO:0007669"/>
    <property type="project" value="TreeGrafter"/>
</dbReference>
<dbReference type="EMBL" id="CP019937">
    <property type="protein sequence ID" value="ARO13438.1"/>
    <property type="molecule type" value="Genomic_DNA"/>
</dbReference>
<keyword evidence="7" id="KW-1185">Reference proteome</keyword>
<dbReference type="AlphaFoldDB" id="A0A1W6NW16"/>
<keyword evidence="4" id="KW-0862">Zinc</keyword>
<evidence type="ECO:0000256" key="3">
    <source>
        <dbReference type="ARBA" id="ARBA00022801"/>
    </source>
</evidence>
<evidence type="ECO:0000313" key="7">
    <source>
        <dbReference type="Proteomes" id="UP000242447"/>
    </source>
</evidence>
<dbReference type="InterPro" id="IPR003785">
    <property type="entry name" value="Creatininase/forma_Hydrolase"/>
</dbReference>
<sequence>MADLWWTLSTAAFAGRDMTQAVAVLPIATVEQHGPHLPVGVDAMINAGIVARALDQIDPALPVYVLPMIPVGKSTEHLSYPGTLTLSWDLVAKIWFEMGECVRRTGCRRIILFNSHGGQVQLSEIVVRDLRAKLGMLAVAATWFRITSMEGLFTPEEELHGYHGGEIETSAMLALHPELVDMSRAADFRQLSQQMAGEAEILRPGLFGWMAEDLHPSGVSGNAAAADAQRGEILIDRAAARLVQLIRETADFPIDRLSQAADYQVSPT</sequence>
<reference evidence="6 7" key="1">
    <citation type="submission" date="2017-02" db="EMBL/GenBank/DDBJ databases">
        <title>Ketogulonicigenium robustum SPU B003 Genome sequencing and assembly.</title>
        <authorList>
            <person name="Li Y."/>
            <person name="Liu L."/>
            <person name="Wang C."/>
            <person name="Zhang M."/>
            <person name="Zhang T."/>
            <person name="Zhang Y."/>
        </authorList>
    </citation>
    <scope>NUCLEOTIDE SEQUENCE [LARGE SCALE GENOMIC DNA]</scope>
    <source>
        <strain evidence="6 7">SPU_B003</strain>
    </source>
</reference>
<dbReference type="GO" id="GO:0016811">
    <property type="term" value="F:hydrolase activity, acting on carbon-nitrogen (but not peptide) bonds, in linear amides"/>
    <property type="evidence" value="ECO:0007669"/>
    <property type="project" value="TreeGrafter"/>
</dbReference>
<evidence type="ECO:0000256" key="5">
    <source>
        <dbReference type="ARBA" id="ARBA00024029"/>
    </source>
</evidence>
<dbReference type="EC" id="3.5.2.10" evidence="6"/>
<dbReference type="Gene3D" id="3.40.50.10310">
    <property type="entry name" value="Creatininase"/>
    <property type="match status" value="1"/>
</dbReference>
<comment type="cofactor">
    <cofactor evidence="1">
        <name>Zn(2+)</name>
        <dbReference type="ChEBI" id="CHEBI:29105"/>
    </cofactor>
</comment>
<protein>
    <submittedName>
        <fullName evidence="6">Creatinine amidohydrolase</fullName>
        <ecNumber evidence="6">3.5.2.10</ecNumber>
    </submittedName>
</protein>
<evidence type="ECO:0000313" key="6">
    <source>
        <dbReference type="EMBL" id="ARO13438.1"/>
    </source>
</evidence>
<dbReference type="PANTHER" id="PTHR35005:SF1">
    <property type="entry name" value="2-AMINO-5-FORMYLAMINO-6-RIBOSYLAMINOPYRIMIDIN-4(3H)-ONE 5'-MONOPHOSPHATE DEFORMYLASE"/>
    <property type="match status" value="1"/>
</dbReference>
<dbReference type="KEGG" id="kro:BVG79_00078"/>
<dbReference type="RefSeq" id="WP_085785158.1">
    <property type="nucleotide sequence ID" value="NZ_CP019937.1"/>
</dbReference>
<keyword evidence="2" id="KW-0479">Metal-binding</keyword>
<organism evidence="6 7">
    <name type="scientific">Ketogulonicigenium robustum</name>
    <dbReference type="NCBI Taxonomy" id="92947"/>
    <lineage>
        <taxon>Bacteria</taxon>
        <taxon>Pseudomonadati</taxon>
        <taxon>Pseudomonadota</taxon>
        <taxon>Alphaproteobacteria</taxon>
        <taxon>Rhodobacterales</taxon>
        <taxon>Roseobacteraceae</taxon>
        <taxon>Ketogulonicigenium</taxon>
    </lineage>
</organism>
<dbReference type="SUPFAM" id="SSF102215">
    <property type="entry name" value="Creatininase"/>
    <property type="match status" value="1"/>
</dbReference>
<gene>
    <name evidence="6" type="ORF">BVG79_00078</name>
</gene>
<dbReference type="Proteomes" id="UP000242447">
    <property type="component" value="Chromosome"/>
</dbReference>
<dbReference type="GO" id="GO:0046872">
    <property type="term" value="F:metal ion binding"/>
    <property type="evidence" value="ECO:0007669"/>
    <property type="project" value="UniProtKB-KW"/>
</dbReference>
<name>A0A1W6NW16_9RHOB</name>
<evidence type="ECO:0000256" key="4">
    <source>
        <dbReference type="ARBA" id="ARBA00022833"/>
    </source>
</evidence>
<proteinExistence type="inferred from homology"/>
<evidence type="ECO:0000256" key="2">
    <source>
        <dbReference type="ARBA" id="ARBA00022723"/>
    </source>
</evidence>